<feature type="transmembrane region" description="Helical" evidence="2">
    <location>
        <begin position="63"/>
        <end position="82"/>
    </location>
</feature>
<feature type="region of interest" description="Disordered" evidence="1">
    <location>
        <begin position="111"/>
        <end position="158"/>
    </location>
</feature>
<evidence type="ECO:0000256" key="1">
    <source>
        <dbReference type="SAM" id="MobiDB-lite"/>
    </source>
</evidence>
<feature type="transmembrane region" description="Helical" evidence="2">
    <location>
        <begin position="88"/>
        <end position="108"/>
    </location>
</feature>
<sequence length="158" mass="16168">MKRLDWPRRAALALGALLVLWGIADLFGLGGGPIPSVVHAAAGLAVGLSAANRDSLRRTGIAVGLLHLVAFALGVEGTGGAFDAGPVGNSLNLVVGLACVALAVAGAWSQRREAEEKGEDGPGAGGRLSLDDRSAKGSRHARRSLRARRVRPNSPARL</sequence>
<evidence type="ECO:0000313" key="4">
    <source>
        <dbReference type="Proteomes" id="UP000218505"/>
    </source>
</evidence>
<dbReference type="Proteomes" id="UP000218505">
    <property type="component" value="Chromosome"/>
</dbReference>
<proteinExistence type="predicted"/>
<keyword evidence="2" id="KW-0472">Membrane</keyword>
<gene>
    <name evidence="3" type="ORF">CNX65_26890</name>
</gene>
<evidence type="ECO:0000256" key="2">
    <source>
        <dbReference type="SAM" id="Phobius"/>
    </source>
</evidence>
<keyword evidence="4" id="KW-1185">Reference proteome</keyword>
<name>A0A290ZBT4_9PSEU</name>
<keyword evidence="2" id="KW-0812">Transmembrane</keyword>
<keyword evidence="2" id="KW-1133">Transmembrane helix</keyword>
<organism evidence="3 4">
    <name type="scientific">Actinosynnema pretiosum</name>
    <dbReference type="NCBI Taxonomy" id="42197"/>
    <lineage>
        <taxon>Bacteria</taxon>
        <taxon>Bacillati</taxon>
        <taxon>Actinomycetota</taxon>
        <taxon>Actinomycetes</taxon>
        <taxon>Pseudonocardiales</taxon>
        <taxon>Pseudonocardiaceae</taxon>
        <taxon>Actinosynnema</taxon>
    </lineage>
</organism>
<reference evidence="3" key="1">
    <citation type="submission" date="2017-09" db="EMBL/GenBank/DDBJ databases">
        <title>Complete Genome Sequence of ansamitocin-producing Bacterium Actinosynnema pretiosum X47.</title>
        <authorList>
            <person name="Cao G."/>
            <person name="Zong G."/>
            <person name="Zhong C."/>
            <person name="Fu J."/>
        </authorList>
    </citation>
    <scope>NUCLEOTIDE SEQUENCE [LARGE SCALE GENOMIC DNA]</scope>
    <source>
        <strain evidence="3">X47</strain>
    </source>
</reference>
<feature type="compositionally biased region" description="Basic residues" evidence="1">
    <location>
        <begin position="136"/>
        <end position="151"/>
    </location>
</feature>
<protein>
    <submittedName>
        <fullName evidence="3">Uncharacterized protein</fullName>
    </submittedName>
</protein>
<dbReference type="KEGG" id="apre:CNX65_26890"/>
<dbReference type="AlphaFoldDB" id="A0A290ZBT4"/>
<accession>A0A290ZBT4</accession>
<evidence type="ECO:0000313" key="3">
    <source>
        <dbReference type="EMBL" id="ATE56456.1"/>
    </source>
</evidence>
<dbReference type="RefSeq" id="WP_096496247.1">
    <property type="nucleotide sequence ID" value="NZ_CP023445.1"/>
</dbReference>
<dbReference type="EMBL" id="CP023445">
    <property type="protein sequence ID" value="ATE56456.1"/>
    <property type="molecule type" value="Genomic_DNA"/>
</dbReference>